<reference evidence="1" key="1">
    <citation type="submission" date="2020-10" db="EMBL/GenBank/DDBJ databases">
        <authorList>
            <person name="Kusch S."/>
        </authorList>
    </citation>
    <scope>NUCLEOTIDE SEQUENCE</scope>
    <source>
        <strain evidence="1">SwB9</strain>
    </source>
</reference>
<organism evidence="1 2">
    <name type="scientific">Sclerotinia trifoliorum</name>
    <dbReference type="NCBI Taxonomy" id="28548"/>
    <lineage>
        <taxon>Eukaryota</taxon>
        <taxon>Fungi</taxon>
        <taxon>Dikarya</taxon>
        <taxon>Ascomycota</taxon>
        <taxon>Pezizomycotina</taxon>
        <taxon>Leotiomycetes</taxon>
        <taxon>Helotiales</taxon>
        <taxon>Sclerotiniaceae</taxon>
        <taxon>Sclerotinia</taxon>
    </lineage>
</organism>
<name>A0A8H2VMY3_9HELO</name>
<comment type="caution">
    <text evidence="1">The sequence shown here is derived from an EMBL/GenBank/DDBJ whole genome shotgun (WGS) entry which is preliminary data.</text>
</comment>
<sequence length="134" mass="15282">MDLALAVPQIHISSSKDKSLGSGELNTNMQACKESRAEGMRLKLTTIKSLKSKIAKIGEQGLIYYMSRDDIVWLNASHTQRHHTQFCFPEWNGYAQTVVCTKRIPGLLLYELMEQGPLSQHIQNRCRARDFMLN</sequence>
<dbReference type="AlphaFoldDB" id="A0A8H2VMY3"/>
<keyword evidence="2" id="KW-1185">Reference proteome</keyword>
<dbReference type="EMBL" id="CAJHIA010000003">
    <property type="protein sequence ID" value="CAD6441232.1"/>
    <property type="molecule type" value="Genomic_DNA"/>
</dbReference>
<accession>A0A8H2VMY3</accession>
<protein>
    <submittedName>
        <fullName evidence="1">765173e8-4a2f-4128-863d-a7ab96ee20ac-CDS</fullName>
    </submittedName>
</protein>
<proteinExistence type="predicted"/>
<evidence type="ECO:0000313" key="1">
    <source>
        <dbReference type="EMBL" id="CAD6441232.1"/>
    </source>
</evidence>
<evidence type="ECO:0000313" key="2">
    <source>
        <dbReference type="Proteomes" id="UP000624404"/>
    </source>
</evidence>
<dbReference type="Proteomes" id="UP000624404">
    <property type="component" value="Unassembled WGS sequence"/>
</dbReference>
<gene>
    <name evidence="1" type="ORF">SCLTRI_LOCUS1020</name>
</gene>